<name>A0A8H8A2D8_9FUNG</name>
<proteinExistence type="predicted"/>
<accession>A0A8H8A2D8</accession>
<dbReference type="EMBL" id="JAEFCI010000251">
    <property type="protein sequence ID" value="KAG5463681.1"/>
    <property type="molecule type" value="Genomic_DNA"/>
</dbReference>
<gene>
    <name evidence="1" type="ORF">BJ554DRAFT_5370</name>
</gene>
<reference evidence="1 2" key="1">
    <citation type="journal article" name="Sci. Rep.">
        <title>Genome-scale phylogenetic analyses confirm Olpidium as the closest living zoosporic fungus to the non-flagellated, terrestrial fungi.</title>
        <authorList>
            <person name="Chang Y."/>
            <person name="Rochon D."/>
            <person name="Sekimoto S."/>
            <person name="Wang Y."/>
            <person name="Chovatia M."/>
            <person name="Sandor L."/>
            <person name="Salamov A."/>
            <person name="Grigoriev I.V."/>
            <person name="Stajich J.E."/>
            <person name="Spatafora J.W."/>
        </authorList>
    </citation>
    <scope>NUCLEOTIDE SEQUENCE [LARGE SCALE GENOMIC DNA]</scope>
    <source>
        <strain evidence="1">S191</strain>
    </source>
</reference>
<evidence type="ECO:0000313" key="1">
    <source>
        <dbReference type="EMBL" id="KAG5463681.1"/>
    </source>
</evidence>
<keyword evidence="2" id="KW-1185">Reference proteome</keyword>
<comment type="caution">
    <text evidence="1">The sequence shown here is derived from an EMBL/GenBank/DDBJ whole genome shotgun (WGS) entry which is preliminary data.</text>
</comment>
<dbReference type="AlphaFoldDB" id="A0A8H8A2D8"/>
<sequence>MQSLELPMQLCTLGAAAAVMLRHAEGLLGRLIMRAHLIINLILEASGNLSGMNDDLVTGSDDVGQKQAVVRDTRGKSRNAMSVGCSHAYIVRAVSTGG</sequence>
<protein>
    <submittedName>
        <fullName evidence="1">Uncharacterized protein</fullName>
    </submittedName>
</protein>
<organism evidence="1 2">
    <name type="scientific">Olpidium bornovanus</name>
    <dbReference type="NCBI Taxonomy" id="278681"/>
    <lineage>
        <taxon>Eukaryota</taxon>
        <taxon>Fungi</taxon>
        <taxon>Fungi incertae sedis</taxon>
        <taxon>Olpidiomycota</taxon>
        <taxon>Olpidiomycotina</taxon>
        <taxon>Olpidiomycetes</taxon>
        <taxon>Olpidiales</taxon>
        <taxon>Olpidiaceae</taxon>
        <taxon>Olpidium</taxon>
    </lineage>
</organism>
<evidence type="ECO:0000313" key="2">
    <source>
        <dbReference type="Proteomes" id="UP000673691"/>
    </source>
</evidence>
<dbReference type="Proteomes" id="UP000673691">
    <property type="component" value="Unassembled WGS sequence"/>
</dbReference>